<dbReference type="Proteomes" id="UP000271339">
    <property type="component" value="Unassembled WGS sequence"/>
</dbReference>
<dbReference type="NCBIfam" id="TIGR04183">
    <property type="entry name" value="Por_Secre_tail"/>
    <property type="match status" value="1"/>
</dbReference>
<evidence type="ECO:0000259" key="3">
    <source>
        <dbReference type="Pfam" id="PF18962"/>
    </source>
</evidence>
<dbReference type="RefSeq" id="WP_170152894.1">
    <property type="nucleotide sequence ID" value="NZ_REFC01000014.1"/>
</dbReference>
<accession>A0A3L9YAT2</accession>
<dbReference type="InterPro" id="IPR026444">
    <property type="entry name" value="Secre_tail"/>
</dbReference>
<protein>
    <submittedName>
        <fullName evidence="4">Putative secreted protein (Por secretion system target)</fullName>
    </submittedName>
</protein>
<keyword evidence="1 2" id="KW-0732">Signal</keyword>
<comment type="caution">
    <text evidence="4">The sequence shown here is derived from an EMBL/GenBank/DDBJ whole genome shotgun (WGS) entry which is preliminary data.</text>
</comment>
<organism evidence="4 5">
    <name type="scientific">Ulvibacter antarcticus</name>
    <dbReference type="NCBI Taxonomy" id="442714"/>
    <lineage>
        <taxon>Bacteria</taxon>
        <taxon>Pseudomonadati</taxon>
        <taxon>Bacteroidota</taxon>
        <taxon>Flavobacteriia</taxon>
        <taxon>Flavobacteriales</taxon>
        <taxon>Flavobacteriaceae</taxon>
        <taxon>Ulvibacter</taxon>
    </lineage>
</organism>
<feature type="signal peptide" evidence="2">
    <location>
        <begin position="1"/>
        <end position="19"/>
    </location>
</feature>
<feature type="domain" description="Secretion system C-terminal sorting" evidence="3">
    <location>
        <begin position="210"/>
        <end position="277"/>
    </location>
</feature>
<evidence type="ECO:0000313" key="4">
    <source>
        <dbReference type="EMBL" id="RMA57843.1"/>
    </source>
</evidence>
<feature type="chain" id="PRO_5018146377" evidence="2">
    <location>
        <begin position="20"/>
        <end position="279"/>
    </location>
</feature>
<dbReference type="EMBL" id="REFC01000014">
    <property type="protein sequence ID" value="RMA57843.1"/>
    <property type="molecule type" value="Genomic_DNA"/>
</dbReference>
<sequence>MKKITLLLAAFAATTLMNAQTTMSHSTDQTDITGSVACAAGGTATENSFWRSYTPADFGVTGDMAVTAVEFAVGSANGAAAPFTVLLNLYTSDDVFPAGTFTLVSTQTVPVVEGDTGTILTVLLDTPFNVDPSTEIIMELYDNDAAVNFRIGQNTLGETAPSYLSSAACGITVPTPTEAVGGGFPDDFIMNVTVDAPLGVNDVLLSQVAVYPNPTTDVLNIAVPSTVEVTAAVLYDVLGKNTGVALNNGTMNTAALAKGVYILSVNTTAGTLTQKVVKN</sequence>
<name>A0A3L9YAT2_9FLAO</name>
<reference evidence="4 5" key="1">
    <citation type="submission" date="2018-10" db="EMBL/GenBank/DDBJ databases">
        <title>Genomic Encyclopedia of Archaeal and Bacterial Type Strains, Phase II (KMG-II): from individual species to whole genera.</title>
        <authorList>
            <person name="Goeker M."/>
        </authorList>
    </citation>
    <scope>NUCLEOTIDE SEQUENCE [LARGE SCALE GENOMIC DNA]</scope>
    <source>
        <strain evidence="4 5">DSM 23424</strain>
    </source>
</reference>
<evidence type="ECO:0000313" key="5">
    <source>
        <dbReference type="Proteomes" id="UP000271339"/>
    </source>
</evidence>
<evidence type="ECO:0000256" key="2">
    <source>
        <dbReference type="SAM" id="SignalP"/>
    </source>
</evidence>
<gene>
    <name evidence="4" type="ORF">BXY75_2650</name>
</gene>
<dbReference type="Pfam" id="PF18962">
    <property type="entry name" value="Por_Secre_tail"/>
    <property type="match status" value="1"/>
</dbReference>
<proteinExistence type="predicted"/>
<dbReference type="AlphaFoldDB" id="A0A3L9YAT2"/>
<evidence type="ECO:0000256" key="1">
    <source>
        <dbReference type="ARBA" id="ARBA00022729"/>
    </source>
</evidence>
<keyword evidence="5" id="KW-1185">Reference proteome</keyword>